<dbReference type="Pfam" id="PF01494">
    <property type="entry name" value="FAD_binding_3"/>
    <property type="match status" value="1"/>
</dbReference>
<dbReference type="InterPro" id="IPR002938">
    <property type="entry name" value="FAD-bd"/>
</dbReference>
<dbReference type="Gene3D" id="3.30.9.20">
    <property type="match status" value="1"/>
</dbReference>
<dbReference type="PANTHER" id="PTHR43303">
    <property type="entry name" value="NADPH DEHYDROGENASE C23G7.10C-RELATED"/>
    <property type="match status" value="1"/>
</dbReference>
<reference evidence="3" key="1">
    <citation type="submission" date="2006-09" db="EMBL/GenBank/DDBJ databases">
        <title>Complete sequence of Rhodopseudomonas palustris BisA53.</title>
        <authorList>
            <consortium name="US DOE Joint Genome Institute"/>
            <person name="Copeland A."/>
            <person name="Lucas S."/>
            <person name="Lapidus A."/>
            <person name="Barry K."/>
            <person name="Detter J.C."/>
            <person name="Glavina del Rio T."/>
            <person name="Hammon N."/>
            <person name="Israni S."/>
            <person name="Dalin E."/>
            <person name="Tice H."/>
            <person name="Pitluck S."/>
            <person name="Chain P."/>
            <person name="Malfatti S."/>
            <person name="Shin M."/>
            <person name="Vergez L."/>
            <person name="Schmutz J."/>
            <person name="Larimer F."/>
            <person name="Land M."/>
            <person name="Hauser L."/>
            <person name="Pelletier D.A."/>
            <person name="Kyrpides N."/>
            <person name="Kim E."/>
            <person name="Harwood C.S."/>
            <person name="Oda Y."/>
            <person name="Richardson P."/>
        </authorList>
    </citation>
    <scope>NUCLEOTIDE SEQUENCE [LARGE SCALE GENOMIC DNA]</scope>
    <source>
        <strain evidence="3">BisA53</strain>
    </source>
</reference>
<dbReference type="CDD" id="cd02932">
    <property type="entry name" value="OYE_YqiM_FMN"/>
    <property type="match status" value="1"/>
</dbReference>
<dbReference type="Gene3D" id="3.50.50.60">
    <property type="entry name" value="FAD/NAD(P)-binding domain"/>
    <property type="match status" value="1"/>
</dbReference>
<dbReference type="SUPFAM" id="SSF51905">
    <property type="entry name" value="FAD/NAD(P)-binding domain"/>
    <property type="match status" value="1"/>
</dbReference>
<dbReference type="InterPro" id="IPR036188">
    <property type="entry name" value="FAD/NAD-bd_sf"/>
</dbReference>
<dbReference type="EMBL" id="CP000463">
    <property type="protein sequence ID" value="ABJ07164.1"/>
    <property type="molecule type" value="Genomic_DNA"/>
</dbReference>
<dbReference type="eggNOG" id="COG0654">
    <property type="taxonomic scope" value="Bacteria"/>
</dbReference>
<evidence type="ECO:0000259" key="2">
    <source>
        <dbReference type="Pfam" id="PF01494"/>
    </source>
</evidence>
<name>Q07LM0_RHOP5</name>
<dbReference type="InterPro" id="IPR001155">
    <property type="entry name" value="OxRdtase_FMN_N"/>
</dbReference>
<dbReference type="STRING" id="316055.RPE_3229"/>
<accession>Q07LM0</accession>
<dbReference type="eggNOG" id="COG1902">
    <property type="taxonomic scope" value="Bacteria"/>
</dbReference>
<evidence type="ECO:0000313" key="3">
    <source>
        <dbReference type="EMBL" id="ABJ07164.1"/>
    </source>
</evidence>
<dbReference type="PRINTS" id="PR00420">
    <property type="entry name" value="RNGMNOXGNASE"/>
</dbReference>
<evidence type="ECO:0000259" key="1">
    <source>
        <dbReference type="Pfam" id="PF00724"/>
    </source>
</evidence>
<dbReference type="SUPFAM" id="SSF51395">
    <property type="entry name" value="FMN-linked oxidoreductases"/>
    <property type="match status" value="1"/>
</dbReference>
<dbReference type="AlphaFoldDB" id="Q07LM0"/>
<dbReference type="Pfam" id="PF00724">
    <property type="entry name" value="Oxidored_FMN"/>
    <property type="match status" value="1"/>
</dbReference>
<gene>
    <name evidence="3" type="ordered locus">RPE_3229</name>
</gene>
<dbReference type="GO" id="GO:0003959">
    <property type="term" value="F:NADPH dehydrogenase activity"/>
    <property type="evidence" value="ECO:0007669"/>
    <property type="project" value="InterPro"/>
</dbReference>
<dbReference type="HOGENOM" id="CLU_012153_10_0_5"/>
<dbReference type="NCBIfam" id="NF006101">
    <property type="entry name" value="PRK08255.1"/>
    <property type="match status" value="1"/>
</dbReference>
<sequence>MRIVCVGGGPAGLYFGLLMKSLHPAHDVTIVERNRSYDTFGWGVVFSDLTLASMWAWDAGTAGQIESAFNHWDDIELYFKGTRQRTSGHGFVGIGRKKLLNILQARCEELGVELVFEREVESDLEFPDADLIIACDGINSRIRDRYAETFKPDLQVRPNRYIWFGTHKLYDAFTFDFRRTEHGWFQAHIYKFDETTSTFIVETTEETFKAHGLDRLDQAGSIAFCEDLFAEVLGGASLMTNARHLRGSAWLNFNRLICERWSHFNGGSHVVLMGDAAHTAHFAIGSGTKLAIDDGIELARQFEKCGHDATKIPAVLAAYEDVRRVDVARIQNAARNAMEWFEVVGRRYADTLDPEQFMYSMLTRSQRISHENLRLRDGKWLAQFETSYARKSGAAVPANDRLPPALTPFKARGVTLANRIVVSPMAMYSAVDGVPGDFHLVHFGARALGGAALIFGEMTCVSPDARITPGCLGLWNVPQALAWKRIVDFVHTQSAAKFGIQLGHAGRKGATRVAWEGIDEPLDEDAWPLISASALPYLDHGQIPKAMDRADMDRVKADFVLATMLAASTGADWLEFHCAHGYLMSSFLSPLTNRRNDAYGGDHAGRARYPLEVFTEMRAAWPQDKPMSVRLSCSDWAAGGNTPDDAAIFAAMFREAGADVIDCSAGQVTKDENPVYGRMFQTPFSDKIRNEAGVATIAVGAISELDQANSIIAAGRADLCAVARPHLADPNWLLHEAAKIGLKAVVWPKQYLSGKAQYETNLQRAAPASGTGT</sequence>
<dbReference type="GO" id="GO:0010181">
    <property type="term" value="F:FMN binding"/>
    <property type="evidence" value="ECO:0007669"/>
    <property type="project" value="InterPro"/>
</dbReference>
<dbReference type="OrthoDB" id="9804454at2"/>
<dbReference type="Gene3D" id="3.20.20.70">
    <property type="entry name" value="Aldolase class I"/>
    <property type="match status" value="1"/>
</dbReference>
<feature type="domain" description="FAD-binding" evidence="2">
    <location>
        <begin position="3"/>
        <end position="325"/>
    </location>
</feature>
<dbReference type="InterPro" id="IPR044152">
    <property type="entry name" value="YqjM-like"/>
</dbReference>
<feature type="domain" description="NADH:flavin oxidoreductase/NADH oxidase N-terminal" evidence="1">
    <location>
        <begin position="407"/>
        <end position="733"/>
    </location>
</feature>
<protein>
    <submittedName>
        <fullName evidence="3">NADH:flavin oxidoreductase/NADH oxidase</fullName>
    </submittedName>
</protein>
<dbReference type="PANTHER" id="PTHR43303:SF3">
    <property type="entry name" value="BLR3436 PROTEIN"/>
    <property type="match status" value="1"/>
</dbReference>
<proteinExistence type="predicted"/>
<organism evidence="3">
    <name type="scientific">Rhodopseudomonas palustris (strain BisA53)</name>
    <dbReference type="NCBI Taxonomy" id="316055"/>
    <lineage>
        <taxon>Bacteria</taxon>
        <taxon>Pseudomonadati</taxon>
        <taxon>Pseudomonadota</taxon>
        <taxon>Alphaproteobacteria</taxon>
        <taxon>Hyphomicrobiales</taxon>
        <taxon>Nitrobacteraceae</taxon>
        <taxon>Rhodopseudomonas</taxon>
    </lineage>
</organism>
<dbReference type="KEGG" id="rpe:RPE_3229"/>
<dbReference type="GO" id="GO:0050661">
    <property type="term" value="F:NADP binding"/>
    <property type="evidence" value="ECO:0007669"/>
    <property type="project" value="InterPro"/>
</dbReference>
<dbReference type="GO" id="GO:0071949">
    <property type="term" value="F:FAD binding"/>
    <property type="evidence" value="ECO:0007669"/>
    <property type="project" value="InterPro"/>
</dbReference>
<dbReference type="InterPro" id="IPR013785">
    <property type="entry name" value="Aldolase_TIM"/>
</dbReference>